<dbReference type="GO" id="GO:0016874">
    <property type="term" value="F:ligase activity"/>
    <property type="evidence" value="ECO:0007669"/>
    <property type="project" value="TreeGrafter"/>
</dbReference>
<evidence type="ECO:0000313" key="4">
    <source>
        <dbReference type="EMBL" id="EPY27212.1"/>
    </source>
</evidence>
<dbReference type="AlphaFoldDB" id="S9U8Y5"/>
<gene>
    <name evidence="4" type="ORF">STCU_05864</name>
    <name evidence="3" type="ORF">STCU_08147</name>
</gene>
<feature type="compositionally biased region" description="Low complexity" evidence="1">
    <location>
        <begin position="31"/>
        <end position="46"/>
    </location>
</feature>
<dbReference type="PANTHER" id="PTHR30094:SF14">
    <property type="entry name" value="D-ALANYL-GLYCYL ENDOPEPTIDASE-LIKE PROTEIN"/>
    <property type="match status" value="1"/>
</dbReference>
<reference evidence="4 5" key="1">
    <citation type="journal article" date="2013" name="PLoS ONE">
        <title>Predicting the Proteins of Angomonas deanei, Strigomonas culicis and Their Respective Endosymbionts Reveals New Aspects of the Trypanosomatidae Family.</title>
        <authorList>
            <person name="Motta M.C."/>
            <person name="Martins A.C."/>
            <person name="de Souza S.S."/>
            <person name="Catta-Preta C.M."/>
            <person name="Silva R."/>
            <person name="Klein C.C."/>
            <person name="de Almeida L.G."/>
            <person name="de Lima Cunha O."/>
            <person name="Ciapina L.P."/>
            <person name="Brocchi M."/>
            <person name="Colabardini A.C."/>
            <person name="de Araujo Lima B."/>
            <person name="Machado C.R."/>
            <person name="de Almeida Soares C.M."/>
            <person name="Probst C.M."/>
            <person name="de Menezes C.B."/>
            <person name="Thompson C.E."/>
            <person name="Bartholomeu D.C."/>
            <person name="Gradia D.F."/>
            <person name="Pavoni D.P."/>
            <person name="Grisard E.C."/>
            <person name="Fantinatti-Garboggini F."/>
            <person name="Marchini F.K."/>
            <person name="Rodrigues-Luiz G.F."/>
            <person name="Wagner G."/>
            <person name="Goldman G.H."/>
            <person name="Fietto J.L."/>
            <person name="Elias M.C."/>
            <person name="Goldman M.H."/>
            <person name="Sagot M.F."/>
            <person name="Pereira M."/>
            <person name="Stoco P.H."/>
            <person name="de Mendonca-Neto R.P."/>
            <person name="Teixeira S.M."/>
            <person name="Maciel T.E."/>
            <person name="de Oliveira Mendes T.A."/>
            <person name="Urmenyi T.P."/>
            <person name="de Souza W."/>
            <person name="Schenkman S."/>
            <person name="de Vasconcelos A.T."/>
        </authorList>
    </citation>
    <scope>NUCLEOTIDE SEQUENCE [LARGE SCALE GENOMIC DNA]</scope>
</reference>
<feature type="region of interest" description="Disordered" evidence="1">
    <location>
        <begin position="1"/>
        <end position="51"/>
    </location>
</feature>
<sequence>MKREKQRPASLFDNIPNENREEYGTFSRTRNSNGNRDAAAGANGCGSEDDNADQMNGGDLNLWQYITSPQSPLVIQVREHCEHQAFAAVLAFVLLLVVLYIVFGQSTPAPSRFCTTPFGYFLGESHGVAAYSNCNHLYLDTVLPHYVTVDLQNEYAGDKWHAVEYARRYWMLTRLLTLPPVDAAYALANLTYARYLKGPARGQRIPLVHLHNLPGPERSAATSGRTSRMVQGDYVVERGGEDRAAVASVGDNSSQRTIAKVTHTTANNLPLREWVVNRHAARPTIGDLIVYAKNRRTLPRGHAAVVVEVRGPFRTWQSLLPSVQRRYFLEKDPSATPRSPEETVMDLMAAHRAHRSTEANVSVHANSSDTAASRTRVPSSTSVAPAVGSVVEKESALYYEVYVAEQNWENQVWVDREVRAPGTKRSNTTSALADVDDSFVLQTRNLQKQTFSRVLLLREYYPSRNYYLQDTLNNIIVEWIRPNEKAGTVTGD</sequence>
<dbReference type="PANTHER" id="PTHR30094">
    <property type="entry name" value="BIFUNCTIONAL GLUTATHIONYLSPERMIDINE SYNTHETASE/AMIDASE-RELATED"/>
    <property type="match status" value="1"/>
</dbReference>
<dbReference type="InterPro" id="IPR038765">
    <property type="entry name" value="Papain-like_cys_pep_sf"/>
</dbReference>
<keyword evidence="2" id="KW-1133">Transmembrane helix</keyword>
<dbReference type="OrthoDB" id="272188at2759"/>
<comment type="caution">
    <text evidence="4">The sequence shown here is derived from an EMBL/GenBank/DDBJ whole genome shotgun (WGS) entry which is preliminary data.</text>
</comment>
<keyword evidence="5" id="KW-1185">Reference proteome</keyword>
<dbReference type="SUPFAM" id="SSF54001">
    <property type="entry name" value="Cysteine proteinases"/>
    <property type="match status" value="2"/>
</dbReference>
<evidence type="ECO:0000313" key="3">
    <source>
        <dbReference type="EMBL" id="EPY22748.1"/>
    </source>
</evidence>
<feature type="compositionally biased region" description="Polar residues" evidence="1">
    <location>
        <begin position="358"/>
        <end position="377"/>
    </location>
</feature>
<accession>S9U8Y5</accession>
<keyword evidence="2" id="KW-0472">Membrane</keyword>
<name>S9U8Y5_9TRYP</name>
<dbReference type="InterPro" id="IPR051705">
    <property type="entry name" value="Gsp_Synthetase/Amidase"/>
</dbReference>
<proteinExistence type="predicted"/>
<dbReference type="EMBL" id="ATMH01005864">
    <property type="protein sequence ID" value="EPY27212.1"/>
    <property type="molecule type" value="Genomic_DNA"/>
</dbReference>
<dbReference type="EMBL" id="ATMH01008147">
    <property type="protein sequence ID" value="EPY22748.1"/>
    <property type="molecule type" value="Genomic_DNA"/>
</dbReference>
<keyword evidence="2" id="KW-0812">Transmembrane</keyword>
<reference evidence="4" key="2">
    <citation type="submission" date="2013-03" db="EMBL/GenBank/DDBJ databases">
        <authorList>
            <person name="Motta M.C.M."/>
            <person name="Martins A.C.A."/>
            <person name="Preta C.M.C.C."/>
            <person name="Silva R."/>
            <person name="de Souza S.S."/>
            <person name="Klein C.C."/>
            <person name="de Almeida L.G.P."/>
            <person name="Cunha O.L."/>
            <person name="Colabardini A.C."/>
            <person name="Lima B.A."/>
            <person name="Machado C.R."/>
            <person name="Soares C.M.A."/>
            <person name="de Menezes C.B.A."/>
            <person name="Bartolomeu D.C."/>
            <person name="Grisard E.C."/>
            <person name="Fantinatti-Garboggini F."/>
            <person name="Rodrigues-Luiz G.F."/>
            <person name="Wagner G."/>
            <person name="Goldman G.H."/>
            <person name="Fietto J.L.R."/>
            <person name="Ciapina L.P."/>
            <person name="Brocchi M."/>
            <person name="Elias M.C."/>
            <person name="Goldman M.H.S."/>
            <person name="Sagot M.-F."/>
            <person name="Pereira M."/>
            <person name="Stoco P.H."/>
            <person name="Teixeira S.M.R."/>
            <person name="de Mendonca-Neto R.P."/>
            <person name="Maciel T.E.F."/>
            <person name="Mendes T.A.O."/>
            <person name="Urmenyi T.P."/>
            <person name="Teixeira M.M.G."/>
            <person name="de Camargo E.F.P."/>
            <person name="de Sousa W."/>
            <person name="Schenkman S."/>
            <person name="de Vasconcelos A.T.R."/>
        </authorList>
    </citation>
    <scope>NUCLEOTIDE SEQUENCE</scope>
</reference>
<protein>
    <submittedName>
        <fullName evidence="4">Uncharacterized protein</fullName>
    </submittedName>
</protein>
<organism evidence="4 5">
    <name type="scientific">Strigomonas culicis</name>
    <dbReference type="NCBI Taxonomy" id="28005"/>
    <lineage>
        <taxon>Eukaryota</taxon>
        <taxon>Discoba</taxon>
        <taxon>Euglenozoa</taxon>
        <taxon>Kinetoplastea</taxon>
        <taxon>Metakinetoplastina</taxon>
        <taxon>Trypanosomatida</taxon>
        <taxon>Trypanosomatidae</taxon>
        <taxon>Strigomonadinae</taxon>
        <taxon>Strigomonas</taxon>
    </lineage>
</organism>
<evidence type="ECO:0000256" key="1">
    <source>
        <dbReference type="SAM" id="MobiDB-lite"/>
    </source>
</evidence>
<dbReference type="Proteomes" id="UP000015354">
    <property type="component" value="Unassembled WGS sequence"/>
</dbReference>
<dbReference type="Gene3D" id="3.90.1720.10">
    <property type="entry name" value="endopeptidase domain like (from Nostoc punctiforme)"/>
    <property type="match status" value="1"/>
</dbReference>
<feature type="region of interest" description="Disordered" evidence="1">
    <location>
        <begin position="356"/>
        <end position="377"/>
    </location>
</feature>
<evidence type="ECO:0000256" key="2">
    <source>
        <dbReference type="SAM" id="Phobius"/>
    </source>
</evidence>
<feature type="transmembrane region" description="Helical" evidence="2">
    <location>
        <begin position="85"/>
        <end position="103"/>
    </location>
</feature>
<evidence type="ECO:0000313" key="5">
    <source>
        <dbReference type="Proteomes" id="UP000015354"/>
    </source>
</evidence>